<reference evidence="1 2" key="1">
    <citation type="submission" date="2021-06" db="EMBL/GenBank/DDBJ databases">
        <authorList>
            <person name="Palmer J.M."/>
        </authorList>
    </citation>
    <scope>NUCLEOTIDE SEQUENCE [LARGE SCALE GENOMIC DNA]</scope>
    <source>
        <strain evidence="1 2">CL_MEX2019</strain>
        <tissue evidence="1">Muscle</tissue>
    </source>
</reference>
<sequence length="108" mass="12421">MKNHTPYQSVEVIHTIKLFANRQKHYKKKKKRHVPSRDCHHMTSRVDLLVNVRKMAAFLQWRKFVFFDKDTVKDPVDSGKTFALPKGISASDSGRGHVVLGDILLCCS</sequence>
<keyword evidence="2" id="KW-1185">Reference proteome</keyword>
<comment type="caution">
    <text evidence="1">The sequence shown here is derived from an EMBL/GenBank/DDBJ whole genome shotgun (WGS) entry which is preliminary data.</text>
</comment>
<name>A0ABU7DZV8_9TELE</name>
<evidence type="ECO:0000313" key="2">
    <source>
        <dbReference type="Proteomes" id="UP001352852"/>
    </source>
</evidence>
<gene>
    <name evidence="1" type="ORF">CHARACLAT_031798</name>
</gene>
<organism evidence="1 2">
    <name type="scientific">Characodon lateralis</name>
    <dbReference type="NCBI Taxonomy" id="208331"/>
    <lineage>
        <taxon>Eukaryota</taxon>
        <taxon>Metazoa</taxon>
        <taxon>Chordata</taxon>
        <taxon>Craniata</taxon>
        <taxon>Vertebrata</taxon>
        <taxon>Euteleostomi</taxon>
        <taxon>Actinopterygii</taxon>
        <taxon>Neopterygii</taxon>
        <taxon>Teleostei</taxon>
        <taxon>Neoteleostei</taxon>
        <taxon>Acanthomorphata</taxon>
        <taxon>Ovalentaria</taxon>
        <taxon>Atherinomorphae</taxon>
        <taxon>Cyprinodontiformes</taxon>
        <taxon>Goodeidae</taxon>
        <taxon>Characodon</taxon>
    </lineage>
</organism>
<accession>A0ABU7DZV8</accession>
<dbReference type="EMBL" id="JAHUTJ010038099">
    <property type="protein sequence ID" value="MED6279174.1"/>
    <property type="molecule type" value="Genomic_DNA"/>
</dbReference>
<dbReference type="Proteomes" id="UP001352852">
    <property type="component" value="Unassembled WGS sequence"/>
</dbReference>
<evidence type="ECO:0000313" key="1">
    <source>
        <dbReference type="EMBL" id="MED6279174.1"/>
    </source>
</evidence>
<proteinExistence type="predicted"/>
<protein>
    <submittedName>
        <fullName evidence="1">Uncharacterized protein</fullName>
    </submittedName>
</protein>